<evidence type="ECO:0000256" key="1">
    <source>
        <dbReference type="SAM" id="Phobius"/>
    </source>
</evidence>
<protein>
    <recommendedName>
        <fullName evidence="5">CUB-like domain-containing protein</fullName>
    </recommendedName>
</protein>
<keyword evidence="1" id="KW-0812">Transmembrane</keyword>
<reference evidence="3" key="1">
    <citation type="submission" date="2023-06" db="EMBL/GenBank/DDBJ databases">
        <title>Genomic analysis of the entomopathogenic nematode Steinernema hermaphroditum.</title>
        <authorList>
            <person name="Schwarz E.M."/>
            <person name="Heppert J.K."/>
            <person name="Baniya A."/>
            <person name="Schwartz H.T."/>
            <person name="Tan C.-H."/>
            <person name="Antoshechkin I."/>
            <person name="Sternberg P.W."/>
            <person name="Goodrich-Blair H."/>
            <person name="Dillman A.R."/>
        </authorList>
    </citation>
    <scope>NUCLEOTIDE SEQUENCE</scope>
    <source>
        <strain evidence="3">PS9179</strain>
        <tissue evidence="3">Whole animal</tissue>
    </source>
</reference>
<keyword evidence="1" id="KW-1133">Transmembrane helix</keyword>
<evidence type="ECO:0000313" key="3">
    <source>
        <dbReference type="EMBL" id="KAK0403217.1"/>
    </source>
</evidence>
<evidence type="ECO:0000256" key="2">
    <source>
        <dbReference type="SAM" id="SignalP"/>
    </source>
</evidence>
<feature type="signal peptide" evidence="2">
    <location>
        <begin position="1"/>
        <end position="18"/>
    </location>
</feature>
<evidence type="ECO:0008006" key="5">
    <source>
        <dbReference type="Google" id="ProtNLM"/>
    </source>
</evidence>
<sequence length="368" mass="39914">MTPLALFGLFCCVLLSEAYVVERWKMVKLSSIDGMKTVQTTGSPVEIFSATPLQYSKGPMQQWIVSNGTANVTIQSLTEAIGKDGQLKSFSSTNGKLTFYPTNSATDDQEFNFVFLRISQQNACVTDPVYLAADRSVRAVFKSDPITHATCSATIISPKYGNSAPGITLTSYGLDNGGTVSVAPDYLDYSLDMFTPYEFTYSDMAEWNNTSLFGQSIRVYVTKGSTYSFGFSSAAPPSDKVIKFSGKYSGVFMSASYPFADMPLQNLSVKAVAENGRPFHAIYYAIGDVSSKSVLTFGHLSLNWLTSGETTVSSTSGDFGDVNSLFMQYVPAGQEKGFVIRYTLTAGSSSSALSIVLIFVAMSLFWEP</sequence>
<accession>A0AA39LMW9</accession>
<dbReference type="Proteomes" id="UP001175271">
    <property type="component" value="Unassembled WGS sequence"/>
</dbReference>
<feature type="transmembrane region" description="Helical" evidence="1">
    <location>
        <begin position="344"/>
        <end position="366"/>
    </location>
</feature>
<keyword evidence="2" id="KW-0732">Signal</keyword>
<organism evidence="3 4">
    <name type="scientific">Steinernema hermaphroditum</name>
    <dbReference type="NCBI Taxonomy" id="289476"/>
    <lineage>
        <taxon>Eukaryota</taxon>
        <taxon>Metazoa</taxon>
        <taxon>Ecdysozoa</taxon>
        <taxon>Nematoda</taxon>
        <taxon>Chromadorea</taxon>
        <taxon>Rhabditida</taxon>
        <taxon>Tylenchina</taxon>
        <taxon>Panagrolaimomorpha</taxon>
        <taxon>Strongyloidoidea</taxon>
        <taxon>Steinernematidae</taxon>
        <taxon>Steinernema</taxon>
    </lineage>
</organism>
<name>A0AA39LMW9_9BILA</name>
<keyword evidence="4" id="KW-1185">Reference proteome</keyword>
<feature type="chain" id="PRO_5041343481" description="CUB-like domain-containing protein" evidence="2">
    <location>
        <begin position="19"/>
        <end position="368"/>
    </location>
</feature>
<evidence type="ECO:0000313" key="4">
    <source>
        <dbReference type="Proteomes" id="UP001175271"/>
    </source>
</evidence>
<dbReference type="AlphaFoldDB" id="A0AA39LMW9"/>
<gene>
    <name evidence="3" type="ORF">QR680_016787</name>
</gene>
<dbReference type="EMBL" id="JAUCMV010000004">
    <property type="protein sequence ID" value="KAK0403217.1"/>
    <property type="molecule type" value="Genomic_DNA"/>
</dbReference>
<proteinExistence type="predicted"/>
<keyword evidence="1" id="KW-0472">Membrane</keyword>
<comment type="caution">
    <text evidence="3">The sequence shown here is derived from an EMBL/GenBank/DDBJ whole genome shotgun (WGS) entry which is preliminary data.</text>
</comment>